<feature type="domain" description="C-type lectin" evidence="8">
    <location>
        <begin position="324"/>
        <end position="463"/>
    </location>
</feature>
<dbReference type="InterPro" id="IPR001304">
    <property type="entry name" value="C-type_lectin-like"/>
</dbReference>
<evidence type="ECO:0000256" key="5">
    <source>
        <dbReference type="ARBA" id="ARBA00023157"/>
    </source>
</evidence>
<dbReference type="Gene3D" id="3.10.100.10">
    <property type="entry name" value="Mannose-Binding Protein A, subunit A"/>
    <property type="match status" value="2"/>
</dbReference>
<dbReference type="PANTHER" id="PTHR10036">
    <property type="entry name" value="CD59 GLYCOPROTEIN"/>
    <property type="match status" value="1"/>
</dbReference>
<dbReference type="InterPro" id="IPR045860">
    <property type="entry name" value="Snake_toxin-like_sf"/>
</dbReference>
<dbReference type="InterPro" id="IPR016187">
    <property type="entry name" value="CTDL_fold"/>
</dbReference>
<keyword evidence="10" id="KW-1185">Reference proteome</keyword>
<evidence type="ECO:0000313" key="10">
    <source>
        <dbReference type="Proteomes" id="UP000683360"/>
    </source>
</evidence>
<name>A0A8S3SM17_MYTED</name>
<dbReference type="InterPro" id="IPR016186">
    <property type="entry name" value="C-type_lectin-like/link_sf"/>
</dbReference>
<evidence type="ECO:0000313" key="9">
    <source>
        <dbReference type="EMBL" id="CAG2222293.1"/>
    </source>
</evidence>
<dbReference type="Proteomes" id="UP000683360">
    <property type="component" value="Unassembled WGS sequence"/>
</dbReference>
<evidence type="ECO:0000256" key="6">
    <source>
        <dbReference type="ARBA" id="ARBA00023180"/>
    </source>
</evidence>
<keyword evidence="6" id="KW-0325">Glycoprotein</keyword>
<evidence type="ECO:0000256" key="4">
    <source>
        <dbReference type="ARBA" id="ARBA00023136"/>
    </source>
</evidence>
<dbReference type="AlphaFoldDB" id="A0A8S3SM17"/>
<dbReference type="InterPro" id="IPR035076">
    <property type="entry name" value="Toxin/TOLIP"/>
</dbReference>
<feature type="signal peptide" evidence="7">
    <location>
        <begin position="1"/>
        <end position="19"/>
    </location>
</feature>
<organism evidence="9 10">
    <name type="scientific">Mytilus edulis</name>
    <name type="common">Blue mussel</name>
    <dbReference type="NCBI Taxonomy" id="6550"/>
    <lineage>
        <taxon>Eukaryota</taxon>
        <taxon>Metazoa</taxon>
        <taxon>Spiralia</taxon>
        <taxon>Lophotrochozoa</taxon>
        <taxon>Mollusca</taxon>
        <taxon>Bivalvia</taxon>
        <taxon>Autobranchia</taxon>
        <taxon>Pteriomorphia</taxon>
        <taxon>Mytilida</taxon>
        <taxon>Mytiloidea</taxon>
        <taxon>Mytilidae</taxon>
        <taxon>Mytilinae</taxon>
        <taxon>Mytilus</taxon>
    </lineage>
</organism>
<dbReference type="CDD" id="cd00037">
    <property type="entry name" value="CLECT"/>
    <property type="match status" value="2"/>
</dbReference>
<evidence type="ECO:0000256" key="2">
    <source>
        <dbReference type="ARBA" id="ARBA00022475"/>
    </source>
</evidence>
<feature type="chain" id="PRO_5035760264" description="C-type lectin domain-containing protein" evidence="7">
    <location>
        <begin position="20"/>
        <end position="1178"/>
    </location>
</feature>
<dbReference type="SMART" id="SM00134">
    <property type="entry name" value="LU"/>
    <property type="match status" value="5"/>
</dbReference>
<sequence length="1178" mass="131062">MKVLHNVICLCFCFICIFGQKCDDLDSDVCKRLHGQNPSLCADSCLSSICTRFCGQCPLTCYSCHEVDDPSNCTTTAVCPSKDHYCFTTQTYTDDFQEVYKLGCAKKSLCEQNINSGKRSHLDVNGGCCSFDQCNNILPELIDELTVTSTTEMVQNTTASPSILKECKNFDDDSCLRISMIDPSFCTNDCISSQICPRTCRKCFQCYQCNDINSPGDCNTTTTCESGKECFRLQTLSFDLRPVFRLGCLEENLCSRFNMDPLQSAFGRRDVSLIGGCCKTDLCNIQRTLPTTQTTTQRASPVTTGTPTCRPMLIGDCPIGFVRRADSCYYISRSHRIQSAAHEECASYCTRLVIISSEVENKEITDFLHQSKQIVGINEESRYWIDAYRSDSNFDGTWVWNSTGTVINDHTYSHWRPGSHINYNADGEHCADIGRGESSNIETTNGYFWDHGSCLNRLLPLCEYPLGKTLSVYILGTQAQSCNDLDTEVCKKLSALNPNMCADGCLSSICSRFCGRCPLSCYFCHQIGNPANCTTALECPTTDHYCFTSQTFTDDFHEVYTMGCAMKNLCERNVNNGRRSDLSVKGGCCNIDKCNNILPSQIDLLQQRTTVMVQNTTVPPSYSVCKNMDDDVCLRISLTDPAFCSNDCIASVICPRMCRKCFQCYSCNDINRPEDCNSTSTCESGKECFQLETLSFDLRPVYRLGCLDESASYDLNALFHQQLCKRFGVNPAQSGFGRRQTSLSLKGGCCRTDLCNIRIPRIPKIINAPPSTITASTAPQPVKISPTTNCATPHADTHHHGCPPDYTYVTHERACFHIGNNILTWQQADTCVLNVNGGRRSDVVVKGACCGIDKCNNNLPDEIDRLVDLQQQKISELSQSKNNITSHMSDCFDTIPNCKEYKTIVCGQYALWSQENCARFCNMCDQCYSCSDIDRLQDCSNTTTCESGKECFQLETLSYDLRPVFRLGCLDVNLCQRLGVNPVQSGFGRRQQGLKGGCCKTDLCNTKLINVIPATTTTVSTSTAVTAHGCSLHHHGSVQGCGPNSAYVIKGHSCYHIGNDELTWIESKASHIFDQTNIKYCRSKCGTLANFDSGAEIIDVINRIKSSYNHLDLWVDAVKDSHRNWIWTETNQRIVMETSFYLNKIDGSCGAGHNSDIVTMIPHNCTTLLHPLCETTIT</sequence>
<dbReference type="Pfam" id="PF00021">
    <property type="entry name" value="UPAR_LY6"/>
    <property type="match status" value="2"/>
</dbReference>
<evidence type="ECO:0000256" key="3">
    <source>
        <dbReference type="ARBA" id="ARBA00022729"/>
    </source>
</evidence>
<reference evidence="9" key="1">
    <citation type="submission" date="2021-03" db="EMBL/GenBank/DDBJ databases">
        <authorList>
            <person name="Bekaert M."/>
        </authorList>
    </citation>
    <scope>NUCLEOTIDE SEQUENCE</scope>
</reference>
<evidence type="ECO:0000256" key="7">
    <source>
        <dbReference type="SAM" id="SignalP"/>
    </source>
</evidence>
<keyword evidence="4" id="KW-0472">Membrane</keyword>
<dbReference type="InterPro" id="IPR016054">
    <property type="entry name" value="LY6_UPA_recep-like"/>
</dbReference>
<dbReference type="PROSITE" id="PS50041">
    <property type="entry name" value="C_TYPE_LECTIN_2"/>
    <property type="match status" value="1"/>
</dbReference>
<accession>A0A8S3SM17</accession>
<dbReference type="SUPFAM" id="SSF56436">
    <property type="entry name" value="C-type lectin-like"/>
    <property type="match status" value="2"/>
</dbReference>
<keyword evidence="3 7" id="KW-0732">Signal</keyword>
<protein>
    <recommendedName>
        <fullName evidence="8">C-type lectin domain-containing protein</fullName>
    </recommendedName>
</protein>
<keyword evidence="2" id="KW-1003">Cell membrane</keyword>
<dbReference type="GO" id="GO:0005886">
    <property type="term" value="C:plasma membrane"/>
    <property type="evidence" value="ECO:0007669"/>
    <property type="project" value="UniProtKB-SubCell"/>
</dbReference>
<dbReference type="SUPFAM" id="SSF57302">
    <property type="entry name" value="Snake toxin-like"/>
    <property type="match status" value="5"/>
</dbReference>
<keyword evidence="5" id="KW-1015">Disulfide bond</keyword>
<dbReference type="OrthoDB" id="6093375at2759"/>
<comment type="caution">
    <text evidence="9">The sequence shown here is derived from an EMBL/GenBank/DDBJ whole genome shotgun (WGS) entry which is preliminary data.</text>
</comment>
<dbReference type="SMART" id="SM00034">
    <property type="entry name" value="CLECT"/>
    <property type="match status" value="2"/>
</dbReference>
<dbReference type="EMBL" id="CAJPWZ010001742">
    <property type="protein sequence ID" value="CAG2222293.1"/>
    <property type="molecule type" value="Genomic_DNA"/>
</dbReference>
<comment type="subcellular location">
    <subcellularLocation>
        <location evidence="1">Cell membrane</location>
    </subcellularLocation>
</comment>
<dbReference type="Gene3D" id="2.10.60.10">
    <property type="entry name" value="CD59"/>
    <property type="match status" value="4"/>
</dbReference>
<evidence type="ECO:0000256" key="1">
    <source>
        <dbReference type="ARBA" id="ARBA00004236"/>
    </source>
</evidence>
<dbReference type="Pfam" id="PF00087">
    <property type="entry name" value="Toxin_TOLIP"/>
    <property type="match status" value="3"/>
</dbReference>
<evidence type="ECO:0000259" key="8">
    <source>
        <dbReference type="PROSITE" id="PS50041"/>
    </source>
</evidence>
<proteinExistence type="predicted"/>
<gene>
    <name evidence="9" type="ORF">MEDL_35634</name>
</gene>
<dbReference type="CDD" id="cd00117">
    <property type="entry name" value="TFP"/>
    <property type="match status" value="2"/>
</dbReference>